<keyword evidence="1" id="KW-0732">Signal</keyword>
<reference evidence="2 3" key="1">
    <citation type="journal article" date="2014" name="BMC Genomics">
        <title>Genome sequencing of four Aureobasidium pullulans varieties: biotechnological potential, stress tolerance, and description of new species.</title>
        <authorList>
            <person name="Gostin Ar C."/>
            <person name="Ohm R.A."/>
            <person name="Kogej T."/>
            <person name="Sonjak S."/>
            <person name="Turk M."/>
            <person name="Zajc J."/>
            <person name="Zalar P."/>
            <person name="Grube M."/>
            <person name="Sun H."/>
            <person name="Han J."/>
            <person name="Sharma A."/>
            <person name="Chiniquy J."/>
            <person name="Ngan C.Y."/>
            <person name="Lipzen A."/>
            <person name="Barry K."/>
            <person name="Grigoriev I.V."/>
            <person name="Gunde-Cimerman N."/>
        </authorList>
    </citation>
    <scope>NUCLEOTIDE SEQUENCE [LARGE SCALE GENOMIC DNA]</scope>
    <source>
        <strain evidence="2 3">EXF-2481</strain>
    </source>
</reference>
<dbReference type="AlphaFoldDB" id="A0A074Y4T9"/>
<dbReference type="OrthoDB" id="3629846at2759"/>
<organism evidence="2 3">
    <name type="scientific">Aureobasidium subglaciale (strain EXF-2481)</name>
    <name type="common">Aureobasidium pullulans var. subglaciale</name>
    <dbReference type="NCBI Taxonomy" id="1043005"/>
    <lineage>
        <taxon>Eukaryota</taxon>
        <taxon>Fungi</taxon>
        <taxon>Dikarya</taxon>
        <taxon>Ascomycota</taxon>
        <taxon>Pezizomycotina</taxon>
        <taxon>Dothideomycetes</taxon>
        <taxon>Dothideomycetidae</taxon>
        <taxon>Dothideales</taxon>
        <taxon>Saccotheciaceae</taxon>
        <taxon>Aureobasidium</taxon>
    </lineage>
</organism>
<dbReference type="EMBL" id="KL584783">
    <property type="protein sequence ID" value="KEQ90969.1"/>
    <property type="molecule type" value="Genomic_DNA"/>
</dbReference>
<proteinExistence type="predicted"/>
<dbReference type="InParanoid" id="A0A074Y4T9"/>
<dbReference type="Proteomes" id="UP000030641">
    <property type="component" value="Unassembled WGS sequence"/>
</dbReference>
<dbReference type="GeneID" id="25372095"/>
<accession>A0A074Y4T9</accession>
<protein>
    <submittedName>
        <fullName evidence="2">Uncharacterized protein</fullName>
    </submittedName>
</protein>
<gene>
    <name evidence="2" type="ORF">AUEXF2481DRAFT_8926</name>
</gene>
<dbReference type="STRING" id="1043005.A0A074Y4T9"/>
<name>A0A074Y4T9_AURSE</name>
<evidence type="ECO:0000313" key="2">
    <source>
        <dbReference type="EMBL" id="KEQ90969.1"/>
    </source>
</evidence>
<sequence length="285" mass="30782">MKRSSLILLCTVSLASAFDGGVYGLGYWNETYAWEANQNPNDTVSVPFQLGSQNFTMQVNIAEFTPTGRYVNRTENARQVASFYDMSWSGGVSLNDTIQSASSGFTDAAVPRLCISVPLGPLSRSATNSYRENDNGDCSHAFGSECMNDLKKVQSVTYGSCGASWMPKSCVAKFGDGGIGSTNLIGPNRSNTTDDALRQRSPLEVSWYQSEIFSAPNETYLKREAERLHAVFFSGAFGVVPVCARVNVTKLGKTSDAVYQGEAGYTKSSMLLYATAALISVAFVL</sequence>
<dbReference type="HOGENOM" id="CLU_993898_0_0_1"/>
<feature type="signal peptide" evidence="1">
    <location>
        <begin position="1"/>
        <end position="17"/>
    </location>
</feature>
<keyword evidence="3" id="KW-1185">Reference proteome</keyword>
<dbReference type="RefSeq" id="XP_013339436.1">
    <property type="nucleotide sequence ID" value="XM_013483982.1"/>
</dbReference>
<feature type="chain" id="PRO_5001704034" evidence="1">
    <location>
        <begin position="18"/>
        <end position="285"/>
    </location>
</feature>
<evidence type="ECO:0000313" key="3">
    <source>
        <dbReference type="Proteomes" id="UP000030641"/>
    </source>
</evidence>
<evidence type="ECO:0000256" key="1">
    <source>
        <dbReference type="SAM" id="SignalP"/>
    </source>
</evidence>